<dbReference type="InterPro" id="IPR042095">
    <property type="entry name" value="SUMF_sf"/>
</dbReference>
<dbReference type="GO" id="GO:0052706">
    <property type="term" value="F:L-histidine N(alpha)-methyltransferase activity"/>
    <property type="evidence" value="ECO:0007669"/>
    <property type="project" value="EnsemblFungi"/>
</dbReference>
<dbReference type="InterPro" id="IPR016187">
    <property type="entry name" value="CTDL_fold"/>
</dbReference>
<sequence>MVPSIVDIRLHPDLHNGHSPDSLLEYLRQGEFPTILLYNDKGLQLFEKITHLKEYYLTEAELDVLKNHAKEIVTFVKDKSIIIELGSGVLRKTNLILSALDEAKKDVHYCALDLSLSELERSLSALPKYAHVTTGGLHGTYNDGLAFLASLPIQTPKVVLWLGSSIGNLSRNEAVQFLGQFQKKLNPGDQLLIGIDRRNPLDKVQKAYNDSEHITREFILNGLDHANRVFGKPVFNRDDWEYEGRYDEELGAHQAWYVSKRKMNLVDGELEVERRRNKRFVGKSQTAPSWAMGRFSRDVWYISFPFPELIIDLHLTYVAPFEFPQPTTKIPTMAEWDILWHAWDLITQGMIPDSLLDKKPIDSRHECIFYLGHIPAFIDIHLSRVQSEPSTNAYFSKIFERGIDPDEETLSCHPHPPVPKSWPSKQEILLYMYVVRDRLKSVLSGDMSENLKRATWLGFEHTAMHLETLLYMLVQSNETISPPGFPMPVMRPEAPVGLEWKDIPGRSFRVGQDNESEKYGWDNESPSRSFTVSTFRLSSQITNSQYSDYLFRHPLLPLPKSWTNDRQVKTFYGPIDLSIAGNWPVAASFDELDGFAKEVGGRLPNEGEMRLYWELIRECGINGHSNGNAIHCPPPSQPSCSPFPSFHYWLPKAGLWDWTSSCLEKHALFQDDDVYLGYTSDFFDGKHNIVVGQSWATHPTLRRNGFCNWYRRNYGFVWAGGRVVLE</sequence>
<evidence type="ECO:0000313" key="5">
    <source>
        <dbReference type="EMBL" id="OLL22855.1"/>
    </source>
</evidence>
<evidence type="ECO:0000256" key="2">
    <source>
        <dbReference type="ARBA" id="ARBA00022679"/>
    </source>
</evidence>
<dbReference type="SMR" id="A0A1U7LJM2"/>
<name>A0A1U7LJM2_NEOID</name>
<dbReference type="NCBIfam" id="TIGR03439">
    <property type="entry name" value="methyl_EasF"/>
    <property type="match status" value="1"/>
</dbReference>
<dbReference type="InterPro" id="IPR017805">
    <property type="entry name" value="SAM_MeTrfase_EasF-type_put"/>
</dbReference>
<feature type="domain" description="Histidine-specific methyltransferase SAM-dependent" evidence="4">
    <location>
        <begin position="28"/>
        <end position="267"/>
    </location>
</feature>
<organism evidence="5 6">
    <name type="scientific">Neolecta irregularis (strain DAH-3)</name>
    <dbReference type="NCBI Taxonomy" id="1198029"/>
    <lineage>
        <taxon>Eukaryota</taxon>
        <taxon>Fungi</taxon>
        <taxon>Dikarya</taxon>
        <taxon>Ascomycota</taxon>
        <taxon>Taphrinomycotina</taxon>
        <taxon>Neolectales</taxon>
        <taxon>Neolectaceae</taxon>
        <taxon>Neolecta</taxon>
    </lineage>
</organism>
<keyword evidence="6" id="KW-1185">Reference proteome</keyword>
<dbReference type="Gene3D" id="3.40.50.150">
    <property type="entry name" value="Vaccinia Virus protein VP39"/>
    <property type="match status" value="1"/>
</dbReference>
<evidence type="ECO:0000313" key="6">
    <source>
        <dbReference type="Proteomes" id="UP000186594"/>
    </source>
</evidence>
<evidence type="ECO:0000259" key="4">
    <source>
        <dbReference type="Pfam" id="PF10017"/>
    </source>
</evidence>
<dbReference type="Proteomes" id="UP000186594">
    <property type="component" value="Unassembled WGS sequence"/>
</dbReference>
<comment type="caution">
    <text evidence="5">The sequence shown here is derived from an EMBL/GenBank/DDBJ whole genome shotgun (WGS) entry which is preliminary data.</text>
</comment>
<dbReference type="InterPro" id="IPR029063">
    <property type="entry name" value="SAM-dependent_MTases_sf"/>
</dbReference>
<reference evidence="5 6" key="1">
    <citation type="submission" date="2016-04" db="EMBL/GenBank/DDBJ databases">
        <title>Evolutionary innovation and constraint leading to complex multicellularity in the Ascomycota.</title>
        <authorList>
            <person name="Cisse O."/>
            <person name="Nguyen A."/>
            <person name="Hewitt D.A."/>
            <person name="Jedd G."/>
            <person name="Stajich J.E."/>
        </authorList>
    </citation>
    <scope>NUCLEOTIDE SEQUENCE [LARGE SCALE GENOMIC DNA]</scope>
    <source>
        <strain evidence="5 6">DAH-3</strain>
    </source>
</reference>
<dbReference type="SUPFAM" id="SSF56436">
    <property type="entry name" value="C-type lectin-like"/>
    <property type="match status" value="1"/>
</dbReference>
<gene>
    <name evidence="5" type="ORF">NEOLI_004510</name>
</gene>
<dbReference type="GO" id="GO:0052699">
    <property type="term" value="P:ergothioneine biosynthetic process"/>
    <property type="evidence" value="ECO:0007669"/>
    <property type="project" value="EnsemblFungi"/>
</dbReference>
<dbReference type="Pfam" id="PF10017">
    <property type="entry name" value="Methyltransf_33"/>
    <property type="match status" value="1"/>
</dbReference>
<dbReference type="OrthoDB" id="659at2759"/>
<dbReference type="GO" id="GO:1903257">
    <property type="term" value="P:selenoneine biosynthetic process"/>
    <property type="evidence" value="ECO:0007669"/>
    <property type="project" value="EnsemblFungi"/>
</dbReference>
<dbReference type="AlphaFoldDB" id="A0A1U7LJM2"/>
<dbReference type="InterPro" id="IPR005532">
    <property type="entry name" value="SUMF_dom"/>
</dbReference>
<dbReference type="STRING" id="1198029.A0A1U7LJM2"/>
<keyword evidence="2" id="KW-0808">Transferase</keyword>
<dbReference type="PANTHER" id="PTHR43397">
    <property type="entry name" value="ERGOTHIONEINE BIOSYNTHESIS PROTEIN 1"/>
    <property type="match status" value="1"/>
</dbReference>
<proteinExistence type="predicted"/>
<evidence type="ECO:0000256" key="1">
    <source>
        <dbReference type="ARBA" id="ARBA00022603"/>
    </source>
</evidence>
<dbReference type="GO" id="GO:0032259">
    <property type="term" value="P:methylation"/>
    <property type="evidence" value="ECO:0007669"/>
    <property type="project" value="UniProtKB-KW"/>
</dbReference>
<evidence type="ECO:0000259" key="3">
    <source>
        <dbReference type="Pfam" id="PF03781"/>
    </source>
</evidence>
<dbReference type="PANTHER" id="PTHR43397:SF1">
    <property type="entry name" value="ERGOTHIONEINE BIOSYNTHESIS PROTEIN 1"/>
    <property type="match status" value="1"/>
</dbReference>
<dbReference type="InterPro" id="IPR019257">
    <property type="entry name" value="MeTrfase_dom"/>
</dbReference>
<dbReference type="Gene3D" id="3.90.1580.10">
    <property type="entry name" value="paralog of FGE (formylglycine-generating enzyme)"/>
    <property type="match status" value="1"/>
</dbReference>
<dbReference type="OMA" id="FKHWHPT"/>
<dbReference type="Pfam" id="PF03781">
    <property type="entry name" value="FGE-sulfatase"/>
    <property type="match status" value="1"/>
</dbReference>
<protein>
    <submittedName>
        <fullName evidence="5">Ergothioneine biosynthesis protein 1</fullName>
    </submittedName>
</protein>
<keyword evidence="1" id="KW-0489">Methyltransferase</keyword>
<dbReference type="EMBL" id="LXFE01002692">
    <property type="protein sequence ID" value="OLL22855.1"/>
    <property type="molecule type" value="Genomic_DNA"/>
</dbReference>
<accession>A0A1U7LJM2</accession>
<feature type="domain" description="Sulfatase-modifying factor enzyme-like" evidence="3">
    <location>
        <begin position="503"/>
        <end position="609"/>
    </location>
</feature>
<dbReference type="InterPro" id="IPR051128">
    <property type="entry name" value="EgtD_Methyltrsf_superfamily"/>
</dbReference>